<sequence length="73" mass="8946">MGGLRNSLDFQHGQMVRWYLCARNCTLEEWKTIVWRDESRYTMWRSDGRIWVWRMPGERHLPAFIVPTVKFED</sequence>
<gene>
    <name evidence="1" type="ORF">ANN_13131</name>
</gene>
<evidence type="ECO:0000313" key="2">
    <source>
        <dbReference type="Proteomes" id="UP001148838"/>
    </source>
</evidence>
<dbReference type="Gene3D" id="3.30.420.10">
    <property type="entry name" value="Ribonuclease H-like superfamily/Ribonuclease H"/>
    <property type="match status" value="1"/>
</dbReference>
<feature type="non-terminal residue" evidence="1">
    <location>
        <position position="73"/>
    </location>
</feature>
<reference evidence="1 2" key="1">
    <citation type="journal article" date="2022" name="Allergy">
        <title>Genome assembly and annotation of Periplaneta americana reveal a comprehensive cockroach allergen profile.</title>
        <authorList>
            <person name="Wang L."/>
            <person name="Xiong Q."/>
            <person name="Saelim N."/>
            <person name="Wang L."/>
            <person name="Nong W."/>
            <person name="Wan A.T."/>
            <person name="Shi M."/>
            <person name="Liu X."/>
            <person name="Cao Q."/>
            <person name="Hui J.H.L."/>
            <person name="Sookrung N."/>
            <person name="Leung T.F."/>
            <person name="Tungtrongchitr A."/>
            <person name="Tsui S.K.W."/>
        </authorList>
    </citation>
    <scope>NUCLEOTIDE SEQUENCE [LARGE SCALE GENOMIC DNA]</scope>
    <source>
        <strain evidence="1">PWHHKU_190912</strain>
    </source>
</reference>
<protein>
    <submittedName>
        <fullName evidence="1">Uncharacterized protein</fullName>
    </submittedName>
</protein>
<evidence type="ECO:0000313" key="1">
    <source>
        <dbReference type="EMBL" id="KAJ4446435.1"/>
    </source>
</evidence>
<keyword evidence="2" id="KW-1185">Reference proteome</keyword>
<accession>A0ABQ8TKS1</accession>
<organism evidence="1 2">
    <name type="scientific">Periplaneta americana</name>
    <name type="common">American cockroach</name>
    <name type="synonym">Blatta americana</name>
    <dbReference type="NCBI Taxonomy" id="6978"/>
    <lineage>
        <taxon>Eukaryota</taxon>
        <taxon>Metazoa</taxon>
        <taxon>Ecdysozoa</taxon>
        <taxon>Arthropoda</taxon>
        <taxon>Hexapoda</taxon>
        <taxon>Insecta</taxon>
        <taxon>Pterygota</taxon>
        <taxon>Neoptera</taxon>
        <taxon>Polyneoptera</taxon>
        <taxon>Dictyoptera</taxon>
        <taxon>Blattodea</taxon>
        <taxon>Blattoidea</taxon>
        <taxon>Blattidae</taxon>
        <taxon>Blattinae</taxon>
        <taxon>Periplaneta</taxon>
    </lineage>
</organism>
<proteinExistence type="predicted"/>
<name>A0ABQ8TKS1_PERAM</name>
<dbReference type="EMBL" id="JAJSOF020000009">
    <property type="protein sequence ID" value="KAJ4446435.1"/>
    <property type="molecule type" value="Genomic_DNA"/>
</dbReference>
<comment type="caution">
    <text evidence="1">The sequence shown here is derived from an EMBL/GenBank/DDBJ whole genome shotgun (WGS) entry which is preliminary data.</text>
</comment>
<dbReference type="Proteomes" id="UP001148838">
    <property type="component" value="Unassembled WGS sequence"/>
</dbReference>
<dbReference type="InterPro" id="IPR036397">
    <property type="entry name" value="RNaseH_sf"/>
</dbReference>